<organism evidence="1 2">
    <name type="scientific">Clostridium botulinum</name>
    <dbReference type="NCBI Taxonomy" id="1491"/>
    <lineage>
        <taxon>Bacteria</taxon>
        <taxon>Bacillati</taxon>
        <taxon>Bacillota</taxon>
        <taxon>Clostridia</taxon>
        <taxon>Eubacteriales</taxon>
        <taxon>Clostridiaceae</taxon>
        <taxon>Clostridium</taxon>
    </lineage>
</organism>
<dbReference type="Proteomes" id="UP000478995">
    <property type="component" value="Unassembled WGS sequence"/>
</dbReference>
<gene>
    <name evidence="1" type="ORF">FC794_04030</name>
</gene>
<comment type="caution">
    <text evidence="1">The sequence shown here is derived from an EMBL/GenBank/DDBJ whole genome shotgun (WGS) entry which is preliminary data.</text>
</comment>
<protein>
    <recommendedName>
        <fullName evidence="3">Polyketide cyclase</fullName>
    </recommendedName>
</protein>
<accession>A0A2I4NL03</accession>
<sequence length="139" mass="16399">MRKPRTAEVTAYLQSDIKSVWNVVTNNNDYKWRSDIEKIEIINDGKEFIEYTPSGIATKFFITKKEEHSQYKFSMGNKMFTGFWTGHFSETKNGGTKIVFIENIFIKNPIIKILSYFFMDLKKMQNTYILDLKKKLGEQ</sequence>
<dbReference type="OMA" id="WEFDMEN"/>
<dbReference type="EMBL" id="SWOY01000001">
    <property type="protein sequence ID" value="NFG15979.1"/>
    <property type="molecule type" value="Genomic_DNA"/>
</dbReference>
<evidence type="ECO:0000313" key="2">
    <source>
        <dbReference type="Proteomes" id="UP000478995"/>
    </source>
</evidence>
<evidence type="ECO:0000313" key="1">
    <source>
        <dbReference type="EMBL" id="NFG15979.1"/>
    </source>
</evidence>
<evidence type="ECO:0008006" key="3">
    <source>
        <dbReference type="Google" id="ProtNLM"/>
    </source>
</evidence>
<dbReference type="AlphaFoldDB" id="A0A2I4NL03"/>
<name>A0A2I4NL03_CLOBO</name>
<dbReference type="RefSeq" id="WP_003358729.1">
    <property type="nucleotide sequence ID" value="NZ_AP014696.1"/>
</dbReference>
<dbReference type="SUPFAM" id="SSF55961">
    <property type="entry name" value="Bet v1-like"/>
    <property type="match status" value="1"/>
</dbReference>
<reference evidence="1 2" key="1">
    <citation type="submission" date="2019-04" db="EMBL/GenBank/DDBJ databases">
        <title>Genome sequencing of Clostridium botulinum Groups I-IV and Clostridium butyricum.</title>
        <authorList>
            <person name="Brunt J."/>
            <person name="Van Vliet A.H.M."/>
            <person name="Stringer S.C."/>
            <person name="Carter A.T."/>
            <person name="Peck M.W."/>
        </authorList>
    </citation>
    <scope>NUCLEOTIDE SEQUENCE [LARGE SCALE GENOMIC DNA]</scope>
    <source>
        <strain evidence="1 2">IFR 18/037</strain>
    </source>
</reference>
<proteinExistence type="predicted"/>